<gene>
    <name evidence="2" type="ORF">OL234_10215</name>
</gene>
<keyword evidence="3" id="KW-1185">Reference proteome</keyword>
<dbReference type="InterPro" id="IPR016181">
    <property type="entry name" value="Acyl_CoA_acyltransferase"/>
</dbReference>
<dbReference type="CDD" id="cd04301">
    <property type="entry name" value="NAT_SF"/>
    <property type="match status" value="1"/>
</dbReference>
<dbReference type="Pfam" id="PF00583">
    <property type="entry name" value="Acetyltransf_1"/>
    <property type="match status" value="1"/>
</dbReference>
<evidence type="ECO:0000313" key="3">
    <source>
        <dbReference type="Proteomes" id="UP001179647"/>
    </source>
</evidence>
<dbReference type="InterPro" id="IPR000182">
    <property type="entry name" value="GNAT_dom"/>
</dbReference>
<name>A0AAF0CUL9_9ENTE</name>
<dbReference type="EMBL" id="CP110232">
    <property type="protein sequence ID" value="WEG73293.1"/>
    <property type="molecule type" value="Genomic_DNA"/>
</dbReference>
<evidence type="ECO:0000259" key="1">
    <source>
        <dbReference type="PROSITE" id="PS51186"/>
    </source>
</evidence>
<protein>
    <submittedName>
        <fullName evidence="2">GNAT family N-acetyltransferase</fullName>
    </submittedName>
</protein>
<dbReference type="Proteomes" id="UP001179647">
    <property type="component" value="Chromosome"/>
</dbReference>
<sequence>MTIRLVSVTENNWRAICALSVGPNQINTIETNQDSLLEAAYDQSHNWHPFGLYHKETLVGFTMIGAFDTDEQTIWLDRLMIDQNYQGKTYGHQAIKAIISYIHQHYVINAILLSVHAHNHQAITFYEKHMFSNTQKIDPENNELIFKRHYTD</sequence>
<dbReference type="GO" id="GO:0016747">
    <property type="term" value="F:acyltransferase activity, transferring groups other than amino-acyl groups"/>
    <property type="evidence" value="ECO:0007669"/>
    <property type="project" value="InterPro"/>
</dbReference>
<dbReference type="KEGG" id="vie:OL234_10215"/>
<evidence type="ECO:0000313" key="2">
    <source>
        <dbReference type="EMBL" id="WEG73293.1"/>
    </source>
</evidence>
<dbReference type="AlphaFoldDB" id="A0AAF0CUL9"/>
<dbReference type="RefSeq" id="WP_275469096.1">
    <property type="nucleotide sequence ID" value="NZ_CP110232.1"/>
</dbReference>
<reference evidence="2" key="1">
    <citation type="submission" date="2022-10" db="EMBL/GenBank/DDBJ databases">
        <title>Vagococcus sp. isolated from poultry meat.</title>
        <authorList>
            <person name="Johansson P."/>
            <person name="Bjorkroth J."/>
        </authorList>
    </citation>
    <scope>NUCLEOTIDE SEQUENCE</scope>
    <source>
        <strain evidence="2">STAA11</strain>
    </source>
</reference>
<dbReference type="PROSITE" id="PS51186">
    <property type="entry name" value="GNAT"/>
    <property type="match status" value="1"/>
</dbReference>
<accession>A0AAF0CUL9</accession>
<organism evidence="2 3">
    <name type="scientific">Vagococcus intermedius</name>
    <dbReference type="NCBI Taxonomy" id="2991418"/>
    <lineage>
        <taxon>Bacteria</taxon>
        <taxon>Bacillati</taxon>
        <taxon>Bacillota</taxon>
        <taxon>Bacilli</taxon>
        <taxon>Lactobacillales</taxon>
        <taxon>Enterococcaceae</taxon>
        <taxon>Vagococcus</taxon>
    </lineage>
</organism>
<dbReference type="SUPFAM" id="SSF55729">
    <property type="entry name" value="Acyl-CoA N-acyltransferases (Nat)"/>
    <property type="match status" value="1"/>
</dbReference>
<feature type="domain" description="N-acetyltransferase" evidence="1">
    <location>
        <begin position="3"/>
        <end position="152"/>
    </location>
</feature>
<dbReference type="Gene3D" id="3.40.630.30">
    <property type="match status" value="1"/>
</dbReference>
<proteinExistence type="predicted"/>